<organism evidence="11 12">
    <name type="scientific">Brevundimonas phage vB_BpoS-Domovoi</name>
    <dbReference type="NCBI Taxonomy" id="2948598"/>
    <lineage>
        <taxon>Viruses</taxon>
        <taxon>Duplodnaviria</taxon>
        <taxon>Heunggongvirae</taxon>
        <taxon>Uroviricota</taxon>
        <taxon>Caudoviricetes</taxon>
        <taxon>Jeanschmidtviridae</taxon>
        <taxon>Marchewkavirus</taxon>
        <taxon>Marchewkavirus domovoi</taxon>
    </lineage>
</organism>
<evidence type="ECO:0000313" key="12">
    <source>
        <dbReference type="Proteomes" id="UP001057221"/>
    </source>
</evidence>
<evidence type="ECO:0000256" key="6">
    <source>
        <dbReference type="ARBA" id="ARBA00035024"/>
    </source>
</evidence>
<reference evidence="11 12" key="1">
    <citation type="submission" date="2022-05" db="EMBL/GenBank/DDBJ databases">
        <authorList>
            <person name="Friedrich I."/>
            <person name="Poehlein A."/>
            <person name="Schneider D."/>
            <person name="Hertel R."/>
            <person name="Daniel R."/>
        </authorList>
    </citation>
    <scope>NUCLEOTIDE SEQUENCE [LARGE SCALE GENOMIC DNA]</scope>
</reference>
<dbReference type="EC" id="2.4.2.12" evidence="6"/>
<dbReference type="InterPro" id="IPR036068">
    <property type="entry name" value="Nicotinate_pribotase-like_C"/>
</dbReference>
<evidence type="ECO:0000259" key="10">
    <source>
        <dbReference type="Pfam" id="PF18127"/>
    </source>
</evidence>
<evidence type="ECO:0000256" key="7">
    <source>
        <dbReference type="ARBA" id="ARBA00035036"/>
    </source>
</evidence>
<dbReference type="Pfam" id="PF04095">
    <property type="entry name" value="NAPRTase"/>
    <property type="match status" value="1"/>
</dbReference>
<dbReference type="PANTHER" id="PTHR43816:SF1">
    <property type="entry name" value="NICOTINAMIDE PHOSPHORIBOSYLTRANSFERASE"/>
    <property type="match status" value="1"/>
</dbReference>
<comment type="catalytic activity">
    <reaction evidence="8">
        <text>beta-nicotinamide D-ribonucleotide + diphosphate = 5-phospho-alpha-D-ribose 1-diphosphate + nicotinamide + H(+)</text>
        <dbReference type="Rhea" id="RHEA:16149"/>
        <dbReference type="ChEBI" id="CHEBI:14649"/>
        <dbReference type="ChEBI" id="CHEBI:15378"/>
        <dbReference type="ChEBI" id="CHEBI:17154"/>
        <dbReference type="ChEBI" id="CHEBI:33019"/>
        <dbReference type="ChEBI" id="CHEBI:58017"/>
        <dbReference type="EC" id="2.4.2.12"/>
    </reaction>
    <physiologicalReaction direction="right-to-left" evidence="8">
        <dbReference type="Rhea" id="RHEA:16151"/>
    </physiologicalReaction>
</comment>
<comment type="pathway">
    <text evidence="5">Cofactor biosynthesis; NAD(+) biosynthesis; nicotinamide D-ribonucleotide from 5-phospho-alpha-D-ribose 1-diphosphate and nicotinamide: step 1/1.</text>
</comment>
<dbReference type="InterPro" id="IPR041525">
    <property type="entry name" value="N/Namide_PRibTrfase"/>
</dbReference>
<protein>
    <recommendedName>
        <fullName evidence="7">Nicotinamide phosphoribosyltransferase</fullName>
        <ecNumber evidence="6">2.4.2.12</ecNumber>
    </recommendedName>
</protein>
<evidence type="ECO:0000256" key="2">
    <source>
        <dbReference type="ARBA" id="ARBA00022642"/>
    </source>
</evidence>
<gene>
    <name evidence="11" type="ORF">DOMOVOI_03600</name>
</gene>
<feature type="domain" description="Nicotinamide phosphoribosyltransferase N-terminal" evidence="10">
    <location>
        <begin position="19"/>
        <end position="112"/>
    </location>
</feature>
<evidence type="ECO:0000256" key="4">
    <source>
        <dbReference type="ARBA" id="ARBA00022679"/>
    </source>
</evidence>
<keyword evidence="12" id="KW-1185">Reference proteome</keyword>
<comment type="similarity">
    <text evidence="1">Belongs to the NAPRTase family.</text>
</comment>
<sequence>MVIRDTDDLPNYLAPLPYNLIADTDSYKLGHWTLYRKGTTTVYSYIEPRGGRYPVVMFAGLQKLLYEKLGQPITRDQVEEMAKFVPAHGFEFNREGWEIILNEYGGKLPLLIKAVPEGLVLPVRNALFTIENLDPRLPWLTSYLETMILRDLWTSCTIATRIFLMTQRIKGHWEQHSDNPMSPFALLDFSSRGTMGYDHSVMGGIAYLFHFMGSDNVPAVREANYYYFEEMSAYSVLAAEHSISCSFGRDNDDDYIRNSLEVAKPNSPLSLVGDTWNIFKFAEKVVANHKDLIINKGIKFVARPDSGEIADVLPPVFTTLAKGFGTDRNSKGKDVIRYGAAVLQGDGMNEHSHMVPFQVADALGLAPDSVITAAGGGLMTADLDRDTMKWAMKASEMVIDGERVDIFKDPITDPGKQSKRGRFALVRNEDGEFATINRINDAEDRADLLEPRFHKGDVINATTLAQVRERVSAQL</sequence>
<dbReference type="InterPro" id="IPR013785">
    <property type="entry name" value="Aldolase_TIM"/>
</dbReference>
<feature type="domain" description="Nicotinate/nicotinamide phosphoribosyltransferase" evidence="9">
    <location>
        <begin position="184"/>
        <end position="428"/>
    </location>
</feature>
<dbReference type="PIRSF" id="PIRSF005943">
    <property type="entry name" value="NMPRT"/>
    <property type="match status" value="1"/>
</dbReference>
<dbReference type="SUPFAM" id="SSF51690">
    <property type="entry name" value="Nicotinate/Quinolinate PRTase C-terminal domain-like"/>
    <property type="match status" value="1"/>
</dbReference>
<dbReference type="GO" id="GO:0047280">
    <property type="term" value="F:nicotinamide phosphoribosyltransferase activity"/>
    <property type="evidence" value="ECO:0007669"/>
    <property type="project" value="UniProtKB-EC"/>
</dbReference>
<dbReference type="Pfam" id="PF18127">
    <property type="entry name" value="NAMPT_N"/>
    <property type="match status" value="1"/>
</dbReference>
<keyword evidence="3 11" id="KW-0328">Glycosyltransferase</keyword>
<name>A0A9E7MR00_9CAUD</name>
<dbReference type="InterPro" id="IPR041529">
    <property type="entry name" value="DUF5598"/>
</dbReference>
<dbReference type="NCBIfam" id="NF006629">
    <property type="entry name" value="PRK09198.1"/>
    <property type="match status" value="1"/>
</dbReference>
<dbReference type="Gene3D" id="3.20.20.70">
    <property type="entry name" value="Aldolase class I"/>
    <property type="match status" value="1"/>
</dbReference>
<evidence type="ECO:0000256" key="3">
    <source>
        <dbReference type="ARBA" id="ARBA00022676"/>
    </source>
</evidence>
<dbReference type="GO" id="GO:0009435">
    <property type="term" value="P:NAD+ biosynthetic process"/>
    <property type="evidence" value="ECO:0007669"/>
    <property type="project" value="InterPro"/>
</dbReference>
<evidence type="ECO:0000256" key="5">
    <source>
        <dbReference type="ARBA" id="ARBA00035007"/>
    </source>
</evidence>
<evidence type="ECO:0000256" key="8">
    <source>
        <dbReference type="ARBA" id="ARBA00047835"/>
    </source>
</evidence>
<evidence type="ECO:0000313" key="11">
    <source>
        <dbReference type="EMBL" id="USN14834.1"/>
    </source>
</evidence>
<dbReference type="Proteomes" id="UP001057221">
    <property type="component" value="Segment"/>
</dbReference>
<dbReference type="PANTHER" id="PTHR43816">
    <property type="entry name" value="NICOTINAMIDE PHOSPHORIBOSYLTRANSFERASE"/>
    <property type="match status" value="1"/>
</dbReference>
<evidence type="ECO:0000256" key="1">
    <source>
        <dbReference type="ARBA" id="ARBA00010897"/>
    </source>
</evidence>
<evidence type="ECO:0000259" key="9">
    <source>
        <dbReference type="Pfam" id="PF04095"/>
    </source>
</evidence>
<dbReference type="InterPro" id="IPR016471">
    <property type="entry name" value="Nicotinamide_PRibTrfase"/>
</dbReference>
<keyword evidence="4" id="KW-0808">Transferase</keyword>
<dbReference type="EMBL" id="ON529855">
    <property type="protein sequence ID" value="USN14834.1"/>
    <property type="molecule type" value="Genomic_DNA"/>
</dbReference>
<proteinExistence type="inferred from homology"/>
<accession>A0A9E7MR00</accession>
<keyword evidence="2" id="KW-0662">Pyridine nucleotide biosynthesis</keyword>